<dbReference type="CTD" id="5163"/>
<dbReference type="Proteomes" id="UP000694843">
    <property type="component" value="Unplaced"/>
</dbReference>
<dbReference type="SMART" id="SM00233">
    <property type="entry name" value="PH"/>
    <property type="match status" value="1"/>
</dbReference>
<dbReference type="Pfam" id="PF14593">
    <property type="entry name" value="PH_3"/>
    <property type="match status" value="1"/>
</dbReference>
<dbReference type="KEGG" id="hazt:108672262"/>
<feature type="region of interest" description="Disordered" evidence="12">
    <location>
        <begin position="348"/>
        <end position="404"/>
    </location>
</feature>
<dbReference type="OMA" id="QYRVPDN"/>
<dbReference type="InterPro" id="IPR033931">
    <property type="entry name" value="PDK1-typ_PH"/>
</dbReference>
<evidence type="ECO:0000256" key="3">
    <source>
        <dbReference type="ARBA" id="ARBA00018538"/>
    </source>
</evidence>
<dbReference type="RefSeq" id="XP_018015393.2">
    <property type="nucleotide sequence ID" value="XM_018159904.2"/>
</dbReference>
<dbReference type="InterPro" id="IPR000719">
    <property type="entry name" value="Prot_kinase_dom"/>
</dbReference>
<dbReference type="Gene3D" id="3.30.200.20">
    <property type="entry name" value="Phosphorylase Kinase, domain 1"/>
    <property type="match status" value="1"/>
</dbReference>
<comment type="catalytic activity">
    <reaction evidence="10">
        <text>L-seryl-[protein] + ATP = O-phospho-L-seryl-[protein] + ADP + H(+)</text>
        <dbReference type="Rhea" id="RHEA:17989"/>
        <dbReference type="Rhea" id="RHEA-COMP:9863"/>
        <dbReference type="Rhea" id="RHEA-COMP:11604"/>
        <dbReference type="ChEBI" id="CHEBI:15378"/>
        <dbReference type="ChEBI" id="CHEBI:29999"/>
        <dbReference type="ChEBI" id="CHEBI:30616"/>
        <dbReference type="ChEBI" id="CHEBI:83421"/>
        <dbReference type="ChEBI" id="CHEBI:456216"/>
        <dbReference type="EC" id="2.7.11.1"/>
    </reaction>
</comment>
<evidence type="ECO:0000259" key="13">
    <source>
        <dbReference type="PROSITE" id="PS50011"/>
    </source>
</evidence>
<dbReference type="CDD" id="cd01262">
    <property type="entry name" value="PH_PDK1"/>
    <property type="match status" value="1"/>
</dbReference>
<proteinExistence type="inferred from homology"/>
<dbReference type="SUPFAM" id="SSF50729">
    <property type="entry name" value="PH domain-like"/>
    <property type="match status" value="1"/>
</dbReference>
<dbReference type="InterPro" id="IPR039046">
    <property type="entry name" value="PDPK1"/>
</dbReference>
<evidence type="ECO:0000256" key="4">
    <source>
        <dbReference type="ARBA" id="ARBA00022527"/>
    </source>
</evidence>
<evidence type="ECO:0000313" key="15">
    <source>
        <dbReference type="RefSeq" id="XP_018015393.2"/>
    </source>
</evidence>
<comment type="similarity">
    <text evidence="1">Belongs to the protein kinase superfamily. AGC Ser/Thr protein kinase family. PDPK1 subfamily.</text>
</comment>
<name>A0A8B7NNX2_HYAAZ</name>
<dbReference type="Pfam" id="PF00069">
    <property type="entry name" value="Pkinase"/>
    <property type="match status" value="1"/>
</dbReference>
<evidence type="ECO:0000256" key="5">
    <source>
        <dbReference type="ARBA" id="ARBA00022679"/>
    </source>
</evidence>
<evidence type="ECO:0000256" key="8">
    <source>
        <dbReference type="ARBA" id="ARBA00022840"/>
    </source>
</evidence>
<dbReference type="AlphaFoldDB" id="A0A8B7NNX2"/>
<dbReference type="PANTHER" id="PTHR24356:SF163">
    <property type="entry name" value="3-PHOSPHOINOSITIDE-DEPENDENT PROTEIN KINASE 1-RELATED"/>
    <property type="match status" value="1"/>
</dbReference>
<gene>
    <name evidence="15" type="primary">LOC108672262</name>
</gene>
<keyword evidence="4" id="KW-0723">Serine/threonine-protein kinase</keyword>
<accession>A0A8B7NNX2</accession>
<dbReference type="PROSITE" id="PS50011">
    <property type="entry name" value="PROTEIN_KINASE_DOM"/>
    <property type="match status" value="1"/>
</dbReference>
<keyword evidence="14" id="KW-1185">Reference proteome</keyword>
<protein>
    <recommendedName>
        <fullName evidence="3">3-phosphoinositide-dependent protein kinase 1</fullName>
        <ecNumber evidence="2">2.7.11.1</ecNumber>
    </recommendedName>
</protein>
<feature type="compositionally biased region" description="Low complexity" evidence="12">
    <location>
        <begin position="358"/>
        <end position="396"/>
    </location>
</feature>
<keyword evidence="5" id="KW-0808">Transferase</keyword>
<keyword evidence="8 11" id="KW-0067">ATP-binding</keyword>
<sequence length="523" mass="59429">MQKQEKRTENDFIFGKLIGEGSFSSVFLAKEIRSKHEYAAKICSKHLIAQEKKIEQVLREKEVMTILNQAENKTAPFFVKLAYAFQSDANLYFILSYCKHGELLDLIKTVGNFDHESASFYTGEILRGLEHLHSLNIVHRDLKPENILLDDRMHIKISDFGSAKILEKVESDEATGDLLRSSSFVGTAQYVSPELLQEKKICYASDLWSLGCIIYQIVSGLPPFRSKSEYLIFKSILALNYEFPSGFFDDARDLVQKLLVLDASGRLGARDRGGRYCSVRNHTFLAHLNLDTLHLETPPIITTYMPDASEESIWDKNVTPGFEKRELDLLQQTITTTCSKPKVVENLQDTQGSSAPQSSPNYENPSKSSSSSKVVTSSQANIKSSTPGSSRSSSRGVKNIADITKDEHNMRLEVQKKESKWHRFVDGNLILKQGLVDKRKGLFPRRRMFLLTTGPHLYYVDPVNNVLKGQVPLDGTTRCEGKNFRTFFIHTPNRVYYLEDPENSSKQWMEAVDQVCSYYFPRS</sequence>
<dbReference type="GO" id="GO:0005524">
    <property type="term" value="F:ATP binding"/>
    <property type="evidence" value="ECO:0007669"/>
    <property type="project" value="UniProtKB-UniRule"/>
</dbReference>
<keyword evidence="6 11" id="KW-0547">Nucleotide-binding</keyword>
<dbReference type="GeneID" id="108672262"/>
<evidence type="ECO:0000256" key="7">
    <source>
        <dbReference type="ARBA" id="ARBA00022777"/>
    </source>
</evidence>
<comment type="catalytic activity">
    <reaction evidence="9">
        <text>L-threonyl-[protein] + ATP = O-phospho-L-threonyl-[protein] + ADP + H(+)</text>
        <dbReference type="Rhea" id="RHEA:46608"/>
        <dbReference type="Rhea" id="RHEA-COMP:11060"/>
        <dbReference type="Rhea" id="RHEA-COMP:11605"/>
        <dbReference type="ChEBI" id="CHEBI:15378"/>
        <dbReference type="ChEBI" id="CHEBI:30013"/>
        <dbReference type="ChEBI" id="CHEBI:30616"/>
        <dbReference type="ChEBI" id="CHEBI:61977"/>
        <dbReference type="ChEBI" id="CHEBI:456216"/>
        <dbReference type="EC" id="2.7.11.1"/>
    </reaction>
</comment>
<evidence type="ECO:0000256" key="12">
    <source>
        <dbReference type="SAM" id="MobiDB-lite"/>
    </source>
</evidence>
<feature type="domain" description="Protein kinase" evidence="13">
    <location>
        <begin position="12"/>
        <end position="285"/>
    </location>
</feature>
<feature type="binding site" evidence="11">
    <location>
        <position position="41"/>
    </location>
    <ligand>
        <name>ATP</name>
        <dbReference type="ChEBI" id="CHEBI:30616"/>
    </ligand>
</feature>
<dbReference type="CDD" id="cd05581">
    <property type="entry name" value="STKc_PDK1"/>
    <property type="match status" value="1"/>
</dbReference>
<evidence type="ECO:0000256" key="1">
    <source>
        <dbReference type="ARBA" id="ARBA00010006"/>
    </source>
</evidence>
<dbReference type="InterPro" id="IPR008271">
    <property type="entry name" value="Ser/Thr_kinase_AS"/>
</dbReference>
<reference evidence="15" key="1">
    <citation type="submission" date="2025-08" db="UniProtKB">
        <authorList>
            <consortium name="RefSeq"/>
        </authorList>
    </citation>
    <scope>IDENTIFICATION</scope>
    <source>
        <tissue evidence="15">Whole organism</tissue>
    </source>
</reference>
<dbReference type="InterPro" id="IPR050236">
    <property type="entry name" value="Ser_Thr_kinase_AGC"/>
</dbReference>
<dbReference type="PROSITE" id="PS00107">
    <property type="entry name" value="PROTEIN_KINASE_ATP"/>
    <property type="match status" value="1"/>
</dbReference>
<organism evidence="14 15">
    <name type="scientific">Hyalella azteca</name>
    <name type="common">Amphipod</name>
    <dbReference type="NCBI Taxonomy" id="294128"/>
    <lineage>
        <taxon>Eukaryota</taxon>
        <taxon>Metazoa</taxon>
        <taxon>Ecdysozoa</taxon>
        <taxon>Arthropoda</taxon>
        <taxon>Crustacea</taxon>
        <taxon>Multicrustacea</taxon>
        <taxon>Malacostraca</taxon>
        <taxon>Eumalacostraca</taxon>
        <taxon>Peracarida</taxon>
        <taxon>Amphipoda</taxon>
        <taxon>Senticaudata</taxon>
        <taxon>Talitrida</taxon>
        <taxon>Talitroidea</taxon>
        <taxon>Hyalellidae</taxon>
        <taxon>Hyalella</taxon>
    </lineage>
</organism>
<evidence type="ECO:0000256" key="10">
    <source>
        <dbReference type="ARBA" id="ARBA00048679"/>
    </source>
</evidence>
<evidence type="ECO:0000256" key="9">
    <source>
        <dbReference type="ARBA" id="ARBA00047899"/>
    </source>
</evidence>
<dbReference type="Gene3D" id="1.10.510.10">
    <property type="entry name" value="Transferase(Phosphotransferase) domain 1"/>
    <property type="match status" value="1"/>
</dbReference>
<dbReference type="FunFam" id="1.10.510.10:FF:000833">
    <property type="entry name" value="AGC family protein kinase"/>
    <property type="match status" value="1"/>
</dbReference>
<dbReference type="InterPro" id="IPR011009">
    <property type="entry name" value="Kinase-like_dom_sf"/>
</dbReference>
<dbReference type="PROSITE" id="PS00108">
    <property type="entry name" value="PROTEIN_KINASE_ST"/>
    <property type="match status" value="1"/>
</dbReference>
<dbReference type="OrthoDB" id="347657at2759"/>
<evidence type="ECO:0000256" key="11">
    <source>
        <dbReference type="PROSITE-ProRule" id="PRU10141"/>
    </source>
</evidence>
<dbReference type="InterPro" id="IPR011993">
    <property type="entry name" value="PH-like_dom_sf"/>
</dbReference>
<evidence type="ECO:0000256" key="6">
    <source>
        <dbReference type="ARBA" id="ARBA00022741"/>
    </source>
</evidence>
<dbReference type="SUPFAM" id="SSF56112">
    <property type="entry name" value="Protein kinase-like (PK-like)"/>
    <property type="match status" value="1"/>
</dbReference>
<dbReference type="InterPro" id="IPR001849">
    <property type="entry name" value="PH_domain"/>
</dbReference>
<evidence type="ECO:0000313" key="14">
    <source>
        <dbReference type="Proteomes" id="UP000694843"/>
    </source>
</evidence>
<dbReference type="EC" id="2.7.11.1" evidence="2"/>
<dbReference type="GO" id="GO:0035556">
    <property type="term" value="P:intracellular signal transduction"/>
    <property type="evidence" value="ECO:0007669"/>
    <property type="project" value="TreeGrafter"/>
</dbReference>
<keyword evidence="7 15" id="KW-0418">Kinase</keyword>
<dbReference type="GO" id="GO:0004674">
    <property type="term" value="F:protein serine/threonine kinase activity"/>
    <property type="evidence" value="ECO:0007669"/>
    <property type="project" value="UniProtKB-KW"/>
</dbReference>
<dbReference type="Gene3D" id="2.30.29.30">
    <property type="entry name" value="Pleckstrin-homology domain (PH domain)/Phosphotyrosine-binding domain (PTB)"/>
    <property type="match status" value="1"/>
</dbReference>
<dbReference type="SMART" id="SM00220">
    <property type="entry name" value="S_TKc"/>
    <property type="match status" value="1"/>
</dbReference>
<feature type="compositionally biased region" description="Polar residues" evidence="12">
    <location>
        <begin position="348"/>
        <end position="357"/>
    </location>
</feature>
<evidence type="ECO:0000256" key="2">
    <source>
        <dbReference type="ARBA" id="ARBA00012513"/>
    </source>
</evidence>
<dbReference type="PANTHER" id="PTHR24356">
    <property type="entry name" value="SERINE/THREONINE-PROTEIN KINASE"/>
    <property type="match status" value="1"/>
</dbReference>
<dbReference type="InterPro" id="IPR017441">
    <property type="entry name" value="Protein_kinase_ATP_BS"/>
</dbReference>